<evidence type="ECO:0000313" key="5">
    <source>
        <dbReference type="Proteomes" id="UP000472260"/>
    </source>
</evidence>
<keyword evidence="5" id="KW-1185">Reference proteome</keyword>
<sequence>MLWLILLFAWLYEAWGTPVDTLKATDIQYDEGYSPKSGPPPLIKTSETQLDFEGDYAVQEGDILLPTDRNSVSELWAELDGSLSVPYEIDSVIEGRTKDILNAFNMISKKTCVRFRPHTNETDYLHFELGNGCASYVGCRGGEQPLLIGPKCKVGNICHEILHALGFHHEHSRYDRGDHITILKGNIASGKEDNFLKRNGNTFGLEYDLESILHYGNNYFSRNGKPTIQPKDSGVIIGQRTHLSDLDVQRIRKLYHCDKGQNKDQVKC</sequence>
<dbReference type="Proteomes" id="UP000472260">
    <property type="component" value="Unassembled WGS sequence"/>
</dbReference>
<comment type="caution">
    <text evidence="1">Lacks conserved residue(s) required for the propagation of feature annotation.</text>
</comment>
<dbReference type="InterPro" id="IPR006026">
    <property type="entry name" value="Peptidase_Metallo"/>
</dbReference>
<dbReference type="GO" id="GO:0006508">
    <property type="term" value="P:proteolysis"/>
    <property type="evidence" value="ECO:0007669"/>
    <property type="project" value="UniProtKB-KW"/>
</dbReference>
<dbReference type="InterPro" id="IPR024079">
    <property type="entry name" value="MetalloPept_cat_dom_sf"/>
</dbReference>
<dbReference type="FunFam" id="3.40.390.10:FF:000065">
    <property type="entry name" value="Metalloendopeptidase"/>
    <property type="match status" value="1"/>
</dbReference>
<protein>
    <recommendedName>
        <fullName evidence="2">Metalloendopeptidase</fullName>
        <ecNumber evidence="2">3.4.24.-</ecNumber>
    </recommendedName>
</protein>
<evidence type="ECO:0000259" key="3">
    <source>
        <dbReference type="PROSITE" id="PS51864"/>
    </source>
</evidence>
<keyword evidence="1 2" id="KW-0645">Protease</keyword>
<reference evidence="4" key="1">
    <citation type="submission" date="2025-05" db="UniProtKB">
        <authorList>
            <consortium name="Ensembl"/>
        </authorList>
    </citation>
    <scope>IDENTIFICATION</scope>
</reference>
<dbReference type="Ensembl" id="ENSSANT00000017529.1">
    <property type="protein sequence ID" value="ENSSANP00000016421.1"/>
    <property type="gene ID" value="ENSSANG00000008663.1"/>
</dbReference>
<proteinExistence type="predicted"/>
<feature type="binding site" evidence="1">
    <location>
        <position position="159"/>
    </location>
    <ligand>
        <name>Zn(2+)</name>
        <dbReference type="ChEBI" id="CHEBI:29105"/>
        <note>catalytic</note>
    </ligand>
</feature>
<dbReference type="EC" id="3.4.24.-" evidence="2"/>
<feature type="signal peptide" evidence="2">
    <location>
        <begin position="1"/>
        <end position="16"/>
    </location>
</feature>
<accession>A0A671L8M7</accession>
<evidence type="ECO:0000256" key="1">
    <source>
        <dbReference type="PROSITE-ProRule" id="PRU01211"/>
    </source>
</evidence>
<keyword evidence="1 2" id="KW-0482">Metalloprotease</keyword>
<feature type="chain" id="PRO_5044517382" description="Metalloendopeptidase" evidence="2">
    <location>
        <begin position="17"/>
        <end position="268"/>
    </location>
</feature>
<dbReference type="InterPro" id="IPR001506">
    <property type="entry name" value="Peptidase_M12A"/>
</dbReference>
<organism evidence="4 5">
    <name type="scientific">Sinocyclocheilus anshuiensis</name>
    <dbReference type="NCBI Taxonomy" id="1608454"/>
    <lineage>
        <taxon>Eukaryota</taxon>
        <taxon>Metazoa</taxon>
        <taxon>Chordata</taxon>
        <taxon>Craniata</taxon>
        <taxon>Vertebrata</taxon>
        <taxon>Euteleostomi</taxon>
        <taxon>Actinopterygii</taxon>
        <taxon>Neopterygii</taxon>
        <taxon>Teleostei</taxon>
        <taxon>Ostariophysi</taxon>
        <taxon>Cypriniformes</taxon>
        <taxon>Cyprinidae</taxon>
        <taxon>Cyprininae</taxon>
        <taxon>Sinocyclocheilus</taxon>
    </lineage>
</organism>
<dbReference type="AlphaFoldDB" id="A0A671L8M7"/>
<dbReference type="Pfam" id="PF01400">
    <property type="entry name" value="Astacin"/>
    <property type="match status" value="1"/>
</dbReference>
<dbReference type="GO" id="GO:0004222">
    <property type="term" value="F:metalloendopeptidase activity"/>
    <property type="evidence" value="ECO:0007669"/>
    <property type="project" value="UniProtKB-UniRule"/>
</dbReference>
<comment type="cofactor">
    <cofactor evidence="1 2">
        <name>Zn(2+)</name>
        <dbReference type="ChEBI" id="CHEBI:29105"/>
    </cofactor>
    <text evidence="1 2">Binds 1 zinc ion per subunit.</text>
</comment>
<dbReference type="Gene3D" id="3.40.390.10">
    <property type="entry name" value="Collagenase (Catalytic Domain)"/>
    <property type="match status" value="1"/>
</dbReference>
<feature type="active site" evidence="1">
    <location>
        <position position="160"/>
    </location>
</feature>
<keyword evidence="1 2" id="KW-0378">Hydrolase</keyword>
<dbReference type="PROSITE" id="PS51864">
    <property type="entry name" value="ASTACIN"/>
    <property type="match status" value="1"/>
</dbReference>
<keyword evidence="1 2" id="KW-0479">Metal-binding</keyword>
<keyword evidence="1 2" id="KW-0862">Zinc</keyword>
<dbReference type="PANTHER" id="PTHR10127:SF870">
    <property type="entry name" value="METALLOENDOPEPTIDASE"/>
    <property type="match status" value="1"/>
</dbReference>
<feature type="domain" description="Peptidase M12A" evidence="3">
    <location>
        <begin position="70"/>
        <end position="258"/>
    </location>
</feature>
<evidence type="ECO:0000313" key="4">
    <source>
        <dbReference type="Ensembl" id="ENSSANP00000016421.1"/>
    </source>
</evidence>
<name>A0A671L8M7_9TELE</name>
<evidence type="ECO:0000256" key="2">
    <source>
        <dbReference type="RuleBase" id="RU361183"/>
    </source>
</evidence>
<dbReference type="GO" id="GO:0008270">
    <property type="term" value="F:zinc ion binding"/>
    <property type="evidence" value="ECO:0007669"/>
    <property type="project" value="UniProtKB-UniRule"/>
</dbReference>
<feature type="binding site" evidence="1">
    <location>
        <position position="163"/>
    </location>
    <ligand>
        <name>Zn(2+)</name>
        <dbReference type="ChEBI" id="CHEBI:29105"/>
        <note>catalytic</note>
    </ligand>
</feature>
<dbReference type="Ensembl" id="ENSSANT00000017531.1">
    <property type="protein sequence ID" value="ENSSANP00000016423.1"/>
    <property type="gene ID" value="ENSSANG00000008663.1"/>
</dbReference>
<dbReference type="SMART" id="SM00235">
    <property type="entry name" value="ZnMc"/>
    <property type="match status" value="1"/>
</dbReference>
<feature type="binding site" evidence="1">
    <location>
        <position position="169"/>
    </location>
    <ligand>
        <name>Zn(2+)</name>
        <dbReference type="ChEBI" id="CHEBI:29105"/>
        <note>catalytic</note>
    </ligand>
</feature>
<dbReference type="SUPFAM" id="SSF55486">
    <property type="entry name" value="Metalloproteases ('zincins'), catalytic domain"/>
    <property type="match status" value="1"/>
</dbReference>
<gene>
    <name evidence="4" type="primary">LOC107658539</name>
</gene>
<dbReference type="CDD" id="cd04280">
    <property type="entry name" value="ZnMc_astacin_like"/>
    <property type="match status" value="1"/>
</dbReference>
<dbReference type="InterPro" id="IPR034035">
    <property type="entry name" value="Astacin-like_dom"/>
</dbReference>
<dbReference type="PANTHER" id="PTHR10127">
    <property type="entry name" value="DISCOIDIN, CUB, EGF, LAMININ , AND ZINC METALLOPROTEASE DOMAIN CONTAINING"/>
    <property type="match status" value="1"/>
</dbReference>
<dbReference type="PRINTS" id="PR00480">
    <property type="entry name" value="ASTACIN"/>
</dbReference>
<keyword evidence="2" id="KW-0732">Signal</keyword>